<dbReference type="InterPro" id="IPR052055">
    <property type="entry name" value="Hepadnavirus_pol/RT"/>
</dbReference>
<accession>A0ABR3H400</accession>
<dbReference type="InterPro" id="IPR043128">
    <property type="entry name" value="Rev_trsase/Diguanyl_cyclase"/>
</dbReference>
<comment type="caution">
    <text evidence="2">The sequence shown here is derived from an EMBL/GenBank/DDBJ whole genome shotgun (WGS) entry which is preliminary data.</text>
</comment>
<organism evidence="2 3">
    <name type="scientific">Loxostege sticticalis</name>
    <name type="common">Beet webworm moth</name>
    <dbReference type="NCBI Taxonomy" id="481309"/>
    <lineage>
        <taxon>Eukaryota</taxon>
        <taxon>Metazoa</taxon>
        <taxon>Ecdysozoa</taxon>
        <taxon>Arthropoda</taxon>
        <taxon>Hexapoda</taxon>
        <taxon>Insecta</taxon>
        <taxon>Pterygota</taxon>
        <taxon>Neoptera</taxon>
        <taxon>Endopterygota</taxon>
        <taxon>Lepidoptera</taxon>
        <taxon>Glossata</taxon>
        <taxon>Ditrysia</taxon>
        <taxon>Pyraloidea</taxon>
        <taxon>Crambidae</taxon>
        <taxon>Pyraustinae</taxon>
        <taxon>Loxostege</taxon>
    </lineage>
</organism>
<keyword evidence="3" id="KW-1185">Reference proteome</keyword>
<evidence type="ECO:0000313" key="3">
    <source>
        <dbReference type="Proteomes" id="UP001549920"/>
    </source>
</evidence>
<dbReference type="InterPro" id="IPR043502">
    <property type="entry name" value="DNA/RNA_pol_sf"/>
</dbReference>
<gene>
    <name evidence="2" type="ORF">ABMA27_010682</name>
</gene>
<dbReference type="PROSITE" id="PS50878">
    <property type="entry name" value="RT_POL"/>
    <property type="match status" value="1"/>
</dbReference>
<dbReference type="Proteomes" id="UP001549920">
    <property type="component" value="Unassembled WGS sequence"/>
</dbReference>
<evidence type="ECO:0000313" key="2">
    <source>
        <dbReference type="EMBL" id="KAL0859532.1"/>
    </source>
</evidence>
<reference evidence="2 3" key="1">
    <citation type="submission" date="2024-06" db="EMBL/GenBank/DDBJ databases">
        <title>A chromosome-level genome assembly of beet webworm, Loxostege sticticalis.</title>
        <authorList>
            <person name="Zhang Y."/>
        </authorList>
    </citation>
    <scope>NUCLEOTIDE SEQUENCE [LARGE SCALE GENOMIC DNA]</scope>
    <source>
        <strain evidence="2">AQ026</strain>
        <tissue evidence="2">Whole body</tissue>
    </source>
</reference>
<dbReference type="EMBL" id="JBEUOH010000027">
    <property type="protein sequence ID" value="KAL0859532.1"/>
    <property type="molecule type" value="Genomic_DNA"/>
</dbReference>
<name>A0ABR3H400_LOXSC</name>
<dbReference type="Gene3D" id="3.30.70.270">
    <property type="match status" value="1"/>
</dbReference>
<sequence length="443" mass="50663">MTSEIQTMIQSGVLEPAPLTNWMAEVLRNQGLRLVVYLDDFLIAHQCRDALAAHTRAALEFLTSLGWNINRKKSILVPSKSMEFLGIVWDTRFNTKFLPPDKVSKIRQYILTRLAAGSWSLKQAQRLLGFFNFATFITHRGRLHCRTLQRHARQLQKQPRRFEQFTEEVRLELEWWLKNVSQKSPIHHESLPINYVVTDASDVRWGALVNNDMLQGTWTRRQRHWHCNLKEMYAVIAAITSKAQTLNNSSIVLQSDNRTVVSFIKNEGGTSLNAVLVPHHLPGRYNTEADHLSRNRAGSEWHLLIEATEKVFNLWGTPDIDLFASSEAHVVSSYATLDLSDSNACFHDAFSKCWRFDLAWVFPPPALLPRVLHHLNSATGKYIIVAPKWTKPFWRPDLKSRALARPVKMKNLTTTLIDTATGRPPAQVHNLQLEAWLISAGTL</sequence>
<dbReference type="PANTHER" id="PTHR33050:SF7">
    <property type="entry name" value="RIBONUCLEASE H"/>
    <property type="match status" value="1"/>
</dbReference>
<dbReference type="PANTHER" id="PTHR33050">
    <property type="entry name" value="REVERSE TRANSCRIPTASE DOMAIN-CONTAINING PROTEIN"/>
    <property type="match status" value="1"/>
</dbReference>
<proteinExistence type="predicted"/>
<feature type="domain" description="Reverse transcriptase" evidence="1">
    <location>
        <begin position="1"/>
        <end position="89"/>
    </location>
</feature>
<evidence type="ECO:0000259" key="1">
    <source>
        <dbReference type="PROSITE" id="PS50878"/>
    </source>
</evidence>
<dbReference type="InterPro" id="IPR000477">
    <property type="entry name" value="RT_dom"/>
</dbReference>
<dbReference type="SUPFAM" id="SSF56672">
    <property type="entry name" value="DNA/RNA polymerases"/>
    <property type="match status" value="1"/>
</dbReference>
<protein>
    <recommendedName>
        <fullName evidence="1">Reverse transcriptase domain-containing protein</fullName>
    </recommendedName>
</protein>
<dbReference type="CDD" id="cd09275">
    <property type="entry name" value="RNase_HI_RT_DIRS1"/>
    <property type="match status" value="1"/>
</dbReference>
<dbReference type="Pfam" id="PF00078">
    <property type="entry name" value="RVT_1"/>
    <property type="match status" value="1"/>
</dbReference>